<organism evidence="2 3">
    <name type="scientific">Pristionchus entomophagus</name>
    <dbReference type="NCBI Taxonomy" id="358040"/>
    <lineage>
        <taxon>Eukaryota</taxon>
        <taxon>Metazoa</taxon>
        <taxon>Ecdysozoa</taxon>
        <taxon>Nematoda</taxon>
        <taxon>Chromadorea</taxon>
        <taxon>Rhabditida</taxon>
        <taxon>Rhabditina</taxon>
        <taxon>Diplogasteromorpha</taxon>
        <taxon>Diplogasteroidea</taxon>
        <taxon>Neodiplogasteridae</taxon>
        <taxon>Pristionchus</taxon>
    </lineage>
</organism>
<sequence>MHMTTTGFYFFPTHGQIVIGGTSYDTVFPLAFIAVYYHTFLVLAYHYVYRYKTVTRGFVNCFAGNWPKSRWIIIGVVVYVMYIAGFVGTCSIAFTPTAETRIKCYSS</sequence>
<keyword evidence="1" id="KW-1133">Transmembrane helix</keyword>
<evidence type="ECO:0000313" key="2">
    <source>
        <dbReference type="EMBL" id="GMT08035.1"/>
    </source>
</evidence>
<accession>A0AAV5UPA3</accession>
<name>A0AAV5UPA3_9BILA</name>
<dbReference type="AlphaFoldDB" id="A0AAV5UPA3"/>
<evidence type="ECO:0000256" key="1">
    <source>
        <dbReference type="SAM" id="Phobius"/>
    </source>
</evidence>
<gene>
    <name evidence="2" type="ORF">PENTCL1PPCAC_30209</name>
</gene>
<reference evidence="2" key="1">
    <citation type="submission" date="2023-10" db="EMBL/GenBank/DDBJ databases">
        <title>Genome assembly of Pristionchus species.</title>
        <authorList>
            <person name="Yoshida K."/>
            <person name="Sommer R.J."/>
        </authorList>
    </citation>
    <scope>NUCLEOTIDE SEQUENCE</scope>
    <source>
        <strain evidence="2">RS0144</strain>
    </source>
</reference>
<proteinExistence type="predicted"/>
<keyword evidence="1" id="KW-0812">Transmembrane</keyword>
<feature type="transmembrane region" description="Helical" evidence="1">
    <location>
        <begin position="27"/>
        <end position="49"/>
    </location>
</feature>
<keyword evidence="1" id="KW-0472">Membrane</keyword>
<evidence type="ECO:0000313" key="3">
    <source>
        <dbReference type="Proteomes" id="UP001432027"/>
    </source>
</evidence>
<comment type="caution">
    <text evidence="2">The sequence shown here is derived from an EMBL/GenBank/DDBJ whole genome shotgun (WGS) entry which is preliminary data.</text>
</comment>
<dbReference type="Proteomes" id="UP001432027">
    <property type="component" value="Unassembled WGS sequence"/>
</dbReference>
<dbReference type="EMBL" id="BTSX01000006">
    <property type="protein sequence ID" value="GMT08035.1"/>
    <property type="molecule type" value="Genomic_DNA"/>
</dbReference>
<feature type="transmembrane region" description="Helical" evidence="1">
    <location>
        <begin position="70"/>
        <end position="94"/>
    </location>
</feature>
<keyword evidence="3" id="KW-1185">Reference proteome</keyword>
<evidence type="ECO:0008006" key="4">
    <source>
        <dbReference type="Google" id="ProtNLM"/>
    </source>
</evidence>
<protein>
    <recommendedName>
        <fullName evidence="4">G protein-coupled receptor</fullName>
    </recommendedName>
</protein>